<dbReference type="RefSeq" id="WP_229343306.1">
    <property type="nucleotide sequence ID" value="NZ_JAJFAT010000001.1"/>
</dbReference>
<evidence type="ECO:0000256" key="5">
    <source>
        <dbReference type="ARBA" id="ARBA00022932"/>
    </source>
</evidence>
<accession>A0AAW4WYH9</accession>
<comment type="caution">
    <text evidence="7">The sequence shown here is derived from an EMBL/GenBank/DDBJ whole genome shotgun (WGS) entry which is preliminary data.</text>
</comment>
<gene>
    <name evidence="7" type="ORF">LJ207_01245</name>
</gene>
<dbReference type="SUPFAM" id="SSF56672">
    <property type="entry name" value="DNA/RNA polymerases"/>
    <property type="match status" value="1"/>
</dbReference>
<dbReference type="SUPFAM" id="SSF100879">
    <property type="entry name" value="Lesion bypass DNA polymerase (Y-family), little finger domain"/>
    <property type="match status" value="1"/>
</dbReference>
<organism evidence="7 8">
    <name type="scientific">Halanaerobium polyolivorans</name>
    <dbReference type="NCBI Taxonomy" id="2886943"/>
    <lineage>
        <taxon>Bacteria</taxon>
        <taxon>Bacillati</taxon>
        <taxon>Bacillota</taxon>
        <taxon>Clostridia</taxon>
        <taxon>Halanaerobiales</taxon>
        <taxon>Halanaerobiaceae</taxon>
        <taxon>Halanaerobium</taxon>
    </lineage>
</organism>
<dbReference type="AlphaFoldDB" id="A0AAW4WYH9"/>
<dbReference type="Proteomes" id="UP001199296">
    <property type="component" value="Unassembled WGS sequence"/>
</dbReference>
<dbReference type="GO" id="GO:0006281">
    <property type="term" value="P:DNA repair"/>
    <property type="evidence" value="ECO:0007669"/>
    <property type="project" value="InterPro"/>
</dbReference>
<proteinExistence type="inferred from homology"/>
<dbReference type="InterPro" id="IPR024728">
    <property type="entry name" value="PolY_HhH_motif"/>
</dbReference>
<reference evidence="7 8" key="1">
    <citation type="submission" date="2021-10" db="EMBL/GenBank/DDBJ databases">
        <authorList>
            <person name="Grouzdev D.S."/>
            <person name="Pantiukh K.S."/>
            <person name="Krutkina M.S."/>
        </authorList>
    </citation>
    <scope>NUCLEOTIDE SEQUENCE [LARGE SCALE GENOMIC DNA]</scope>
    <source>
        <strain evidence="7 8">Z-7514</strain>
    </source>
</reference>
<keyword evidence="5" id="KW-0808">Transferase</keyword>
<dbReference type="Pfam" id="PF11799">
    <property type="entry name" value="IMS_C"/>
    <property type="match status" value="1"/>
</dbReference>
<dbReference type="Pfam" id="PF00817">
    <property type="entry name" value="IMS"/>
    <property type="match status" value="1"/>
</dbReference>
<dbReference type="InterPro" id="IPR043502">
    <property type="entry name" value="DNA/RNA_pol_sf"/>
</dbReference>
<dbReference type="Pfam" id="PF11798">
    <property type="entry name" value="IMS_HHH"/>
    <property type="match status" value="1"/>
</dbReference>
<dbReference type="GO" id="GO:0003684">
    <property type="term" value="F:damaged DNA binding"/>
    <property type="evidence" value="ECO:0007669"/>
    <property type="project" value="InterPro"/>
</dbReference>
<evidence type="ECO:0000313" key="8">
    <source>
        <dbReference type="Proteomes" id="UP001199296"/>
    </source>
</evidence>
<dbReference type="InterPro" id="IPR017961">
    <property type="entry name" value="DNA_pol_Y-fam_little_finger"/>
</dbReference>
<comment type="similarity">
    <text evidence="1">Belongs to the DNA polymerase type-Y family.</text>
</comment>
<evidence type="ECO:0000256" key="1">
    <source>
        <dbReference type="ARBA" id="ARBA00010945"/>
    </source>
</evidence>
<keyword evidence="5" id="KW-0239">DNA-directed DNA polymerase</keyword>
<dbReference type="InterPro" id="IPR050116">
    <property type="entry name" value="DNA_polymerase-Y"/>
</dbReference>
<keyword evidence="2" id="KW-0515">Mutator protein</keyword>
<evidence type="ECO:0000256" key="3">
    <source>
        <dbReference type="ARBA" id="ARBA00022695"/>
    </source>
</evidence>
<dbReference type="GO" id="GO:0003887">
    <property type="term" value="F:DNA-directed DNA polymerase activity"/>
    <property type="evidence" value="ECO:0007669"/>
    <property type="project" value="UniProtKB-KW"/>
</dbReference>
<name>A0AAW4WYH9_9FIRM</name>
<dbReference type="InterPro" id="IPR043128">
    <property type="entry name" value="Rev_trsase/Diguanyl_cyclase"/>
</dbReference>
<dbReference type="InterPro" id="IPR001126">
    <property type="entry name" value="UmuC"/>
</dbReference>
<dbReference type="PROSITE" id="PS50173">
    <property type="entry name" value="UMUC"/>
    <property type="match status" value="1"/>
</dbReference>
<sequence length="418" mass="47700">MKIDYKNAPNDNILCVDMKAFYASIELIKRNLNPLEAHLAVVGDKKRKGSVVLATSTALKEKYGIHTGSRLFEIPQHDEIIIAEANMQLYLDISMEITKLFNSFVPLNSIHIYSIDEAWLNLNGTEKKYGGSLTTAKKIKQKIWDKFSLLCSMAVAPNMFLAKVAMDIEGKKVGLCKWDYSDVKTKLWPIKLSKCWGIGKKTEKKLNSIGIFKVGELAKLPLSYLENKFGIIGNQLYYHAWGIDYSKLEGHYQDNRHNIGRGITLLRDYNDLEEIKTVIFNLAEEVAKRARHNNLRAKTIKLSLSFSYQESEKGFSRQTTIKKATNLSQDIFAAAIFLLQKYYRGETLRKVTLSLGNFSNNSYRQLKLFGSDEKKIKINQIRDQLEKQLGHDALFYARNIQKGSVKNKIDNTIGGHKK</sequence>
<dbReference type="PANTHER" id="PTHR11076">
    <property type="entry name" value="DNA REPAIR POLYMERASE UMUC / TRANSFERASE FAMILY MEMBER"/>
    <property type="match status" value="1"/>
</dbReference>
<dbReference type="GO" id="GO:0009432">
    <property type="term" value="P:SOS response"/>
    <property type="evidence" value="ECO:0007669"/>
    <property type="project" value="TreeGrafter"/>
</dbReference>
<dbReference type="EMBL" id="JAJFAT010000001">
    <property type="protein sequence ID" value="MCC3143947.1"/>
    <property type="molecule type" value="Genomic_DNA"/>
</dbReference>
<dbReference type="GO" id="GO:0005829">
    <property type="term" value="C:cytosol"/>
    <property type="evidence" value="ECO:0007669"/>
    <property type="project" value="TreeGrafter"/>
</dbReference>
<dbReference type="Gene3D" id="3.40.1170.60">
    <property type="match status" value="1"/>
</dbReference>
<dbReference type="PANTHER" id="PTHR11076:SF35">
    <property type="entry name" value="DNA REPAIR PROTEIN HOMOLOG YOBH"/>
    <property type="match status" value="1"/>
</dbReference>
<dbReference type="GO" id="GO:0042276">
    <property type="term" value="P:error-prone translesion synthesis"/>
    <property type="evidence" value="ECO:0007669"/>
    <property type="project" value="TreeGrafter"/>
</dbReference>
<dbReference type="Gene3D" id="3.30.1490.100">
    <property type="entry name" value="DNA polymerase, Y-family, little finger domain"/>
    <property type="match status" value="1"/>
</dbReference>
<keyword evidence="3" id="KW-0548">Nucleotidyltransferase</keyword>
<dbReference type="Gene3D" id="1.10.150.20">
    <property type="entry name" value="5' to 3' exonuclease, C-terminal subdomain"/>
    <property type="match status" value="1"/>
</dbReference>
<dbReference type="InterPro" id="IPR036775">
    <property type="entry name" value="DNA_pol_Y-fam_lit_finger_sf"/>
</dbReference>
<protein>
    <submittedName>
        <fullName evidence="7">UV damage repair protein UvrX</fullName>
    </submittedName>
</protein>
<evidence type="ECO:0000256" key="2">
    <source>
        <dbReference type="ARBA" id="ARBA00022457"/>
    </source>
</evidence>
<keyword evidence="4" id="KW-0227">DNA damage</keyword>
<evidence type="ECO:0000313" key="7">
    <source>
        <dbReference type="EMBL" id="MCC3143947.1"/>
    </source>
</evidence>
<dbReference type="Gene3D" id="3.30.70.270">
    <property type="match status" value="1"/>
</dbReference>
<feature type="domain" description="UmuC" evidence="6">
    <location>
        <begin position="13"/>
        <end position="199"/>
    </location>
</feature>
<evidence type="ECO:0000256" key="4">
    <source>
        <dbReference type="ARBA" id="ARBA00022763"/>
    </source>
</evidence>
<keyword evidence="8" id="KW-1185">Reference proteome</keyword>
<evidence type="ECO:0000259" key="6">
    <source>
        <dbReference type="PROSITE" id="PS50173"/>
    </source>
</evidence>